<evidence type="ECO:0000313" key="4">
    <source>
        <dbReference type="Proteomes" id="UP000262878"/>
    </source>
</evidence>
<dbReference type="InterPro" id="IPR029787">
    <property type="entry name" value="Nucleotide_cyclase"/>
</dbReference>
<sequence length="309" mass="35623">MLNKITIKRNAQCCMPQKLSSHLSRREDWQRSRSLSERLQTTLNVDEFFIIYGSHLHKRVPIHSIRFESPSLQHTIALWQGQPKYQHAVLVYADDQLLGQMTYTFSQPLSFLQKMRLKKIHSHLVFPLKNLLAFHKVSQLAARDPLTQLFNRTIVRSRIIELIHSAEQHEHTLMMIDLDNFKQVNDSEGHDVGDAILQQIAAIIGDEIDQHHTAIRYGGDEFLLILPHTSLRAAHDTFKRMQQRLCEHRLINRYDIKLSAGSVCIQPYLSAEQVLAQVDENMYAAKHAGGARHFYEGRSDVSPHRPAAC</sequence>
<dbReference type="GO" id="GO:0043709">
    <property type="term" value="P:cell adhesion involved in single-species biofilm formation"/>
    <property type="evidence" value="ECO:0007669"/>
    <property type="project" value="TreeGrafter"/>
</dbReference>
<dbReference type="CDD" id="cd01949">
    <property type="entry name" value="GGDEF"/>
    <property type="match status" value="1"/>
</dbReference>
<dbReference type="InterPro" id="IPR043128">
    <property type="entry name" value="Rev_trsase/Diguanyl_cyclase"/>
</dbReference>
<evidence type="ECO:0000313" key="3">
    <source>
        <dbReference type="EMBL" id="HAR56989.1"/>
    </source>
</evidence>
<feature type="domain" description="GGDEF" evidence="2">
    <location>
        <begin position="169"/>
        <end position="298"/>
    </location>
</feature>
<organism evidence="3 4">
    <name type="scientific">Idiomarina baltica</name>
    <dbReference type="NCBI Taxonomy" id="190892"/>
    <lineage>
        <taxon>Bacteria</taxon>
        <taxon>Pseudomonadati</taxon>
        <taxon>Pseudomonadota</taxon>
        <taxon>Gammaproteobacteria</taxon>
        <taxon>Alteromonadales</taxon>
        <taxon>Idiomarinaceae</taxon>
        <taxon>Idiomarina</taxon>
    </lineage>
</organism>
<proteinExistence type="predicted"/>
<evidence type="ECO:0000259" key="2">
    <source>
        <dbReference type="PROSITE" id="PS50887"/>
    </source>
</evidence>
<dbReference type="SUPFAM" id="SSF55073">
    <property type="entry name" value="Nucleotide cyclase"/>
    <property type="match status" value="1"/>
</dbReference>
<dbReference type="InterPro" id="IPR000160">
    <property type="entry name" value="GGDEF_dom"/>
</dbReference>
<dbReference type="GO" id="GO:1902201">
    <property type="term" value="P:negative regulation of bacterial-type flagellum-dependent cell motility"/>
    <property type="evidence" value="ECO:0007669"/>
    <property type="project" value="TreeGrafter"/>
</dbReference>
<dbReference type="EC" id="2.7.7.65" evidence="1"/>
<gene>
    <name evidence="3" type="ORF">DCR58_09435</name>
</gene>
<dbReference type="PANTHER" id="PTHR45138:SF6">
    <property type="entry name" value="DIGUANYLATE CYCLASE DGCN"/>
    <property type="match status" value="1"/>
</dbReference>
<comment type="caution">
    <text evidence="3">The sequence shown here is derived from an EMBL/GenBank/DDBJ whole genome shotgun (WGS) entry which is preliminary data.</text>
</comment>
<evidence type="ECO:0000256" key="1">
    <source>
        <dbReference type="ARBA" id="ARBA00012528"/>
    </source>
</evidence>
<dbReference type="EMBL" id="DMUP01000226">
    <property type="protein sequence ID" value="HAR56989.1"/>
    <property type="molecule type" value="Genomic_DNA"/>
</dbReference>
<reference evidence="3 4" key="1">
    <citation type="journal article" date="2018" name="Nat. Biotechnol.">
        <title>A standardized bacterial taxonomy based on genome phylogeny substantially revises the tree of life.</title>
        <authorList>
            <person name="Parks D.H."/>
            <person name="Chuvochina M."/>
            <person name="Waite D.W."/>
            <person name="Rinke C."/>
            <person name="Skarshewski A."/>
            <person name="Chaumeil P.A."/>
            <person name="Hugenholtz P."/>
        </authorList>
    </citation>
    <scope>NUCLEOTIDE SEQUENCE [LARGE SCALE GENOMIC DNA]</scope>
    <source>
        <strain evidence="3">UBA9360</strain>
    </source>
</reference>
<dbReference type="SMART" id="SM00267">
    <property type="entry name" value="GGDEF"/>
    <property type="match status" value="1"/>
</dbReference>
<dbReference type="PANTHER" id="PTHR45138">
    <property type="entry name" value="REGULATORY COMPONENTS OF SENSORY TRANSDUCTION SYSTEM"/>
    <property type="match status" value="1"/>
</dbReference>
<accession>A0A348WR27</accession>
<name>A0A348WR27_9GAMM</name>
<dbReference type="NCBIfam" id="TIGR00254">
    <property type="entry name" value="GGDEF"/>
    <property type="match status" value="1"/>
</dbReference>
<protein>
    <recommendedName>
        <fullName evidence="1">diguanylate cyclase</fullName>
        <ecNumber evidence="1">2.7.7.65</ecNumber>
    </recommendedName>
</protein>
<dbReference type="AlphaFoldDB" id="A0A348WR27"/>
<dbReference type="STRING" id="314276.OS145_10843"/>
<dbReference type="InterPro" id="IPR050469">
    <property type="entry name" value="Diguanylate_Cyclase"/>
</dbReference>
<dbReference type="Gene3D" id="3.30.70.270">
    <property type="match status" value="1"/>
</dbReference>
<dbReference type="GO" id="GO:0005886">
    <property type="term" value="C:plasma membrane"/>
    <property type="evidence" value="ECO:0007669"/>
    <property type="project" value="TreeGrafter"/>
</dbReference>
<dbReference type="Proteomes" id="UP000262878">
    <property type="component" value="Unassembled WGS sequence"/>
</dbReference>
<dbReference type="GO" id="GO:0052621">
    <property type="term" value="F:diguanylate cyclase activity"/>
    <property type="evidence" value="ECO:0007669"/>
    <property type="project" value="UniProtKB-EC"/>
</dbReference>
<dbReference type="Pfam" id="PF00990">
    <property type="entry name" value="GGDEF"/>
    <property type="match status" value="1"/>
</dbReference>
<dbReference type="PROSITE" id="PS50887">
    <property type="entry name" value="GGDEF"/>
    <property type="match status" value="1"/>
</dbReference>